<dbReference type="Proteomes" id="UP000030475">
    <property type="component" value="Unassembled WGS sequence"/>
</dbReference>
<name>A0AA40JJE6_BURPE</name>
<dbReference type="EMBL" id="JQIM01000007">
    <property type="protein sequence ID" value="KGX17272.1"/>
    <property type="molecule type" value="Genomic_DNA"/>
</dbReference>
<gene>
    <name evidence="1" type="ORF">Y036_5945</name>
</gene>
<sequence>MANSPCFAYSYAFCRCAPPFHTFVWDLRPTLGASLRFATGRAFALRVEPRCASLAPFGLQSLTQTRYLLYSRGSAPIGRSPRGEPVLSQLSAYRQSPALAVPNATVANRRSHSRVRFAGRGTRSVLALRVALRMRLCVRP</sequence>
<reference evidence="1 2" key="1">
    <citation type="submission" date="2014-08" db="EMBL/GenBank/DDBJ databases">
        <authorList>
            <person name="Bunnell A."/>
            <person name="Chain P.S."/>
            <person name="Chertkov O."/>
            <person name="Currie B.J."/>
            <person name="Daligault H.E."/>
            <person name="Davenport K.W."/>
            <person name="Davis C."/>
            <person name="Gleasner C.D."/>
            <person name="Johnson S.L."/>
            <person name="Kaestli M."/>
            <person name="Koren S."/>
            <person name="Kunde Y.A."/>
            <person name="Mayo M."/>
            <person name="McMurry K.K."/>
            <person name="Price E.P."/>
            <person name="Reitenga K.G."/>
            <person name="Robison R."/>
            <person name="Rosovitz M.J."/>
            <person name="Sarovich D.S."/>
            <person name="Teshima H."/>
        </authorList>
    </citation>
    <scope>NUCLEOTIDE SEQUENCE [LARGE SCALE GENOMIC DNA]</scope>
    <source>
        <strain evidence="1 2">MSHR44</strain>
    </source>
</reference>
<organism evidence="1 2">
    <name type="scientific">Burkholderia pseudomallei</name>
    <name type="common">Pseudomonas pseudomallei</name>
    <dbReference type="NCBI Taxonomy" id="28450"/>
    <lineage>
        <taxon>Bacteria</taxon>
        <taxon>Pseudomonadati</taxon>
        <taxon>Pseudomonadota</taxon>
        <taxon>Betaproteobacteria</taxon>
        <taxon>Burkholderiales</taxon>
        <taxon>Burkholderiaceae</taxon>
        <taxon>Burkholderia</taxon>
        <taxon>pseudomallei group</taxon>
    </lineage>
</organism>
<protein>
    <submittedName>
        <fullName evidence="1">Uncharacterized protein</fullName>
    </submittedName>
</protein>
<proteinExistence type="predicted"/>
<comment type="caution">
    <text evidence="1">The sequence shown here is derived from an EMBL/GenBank/DDBJ whole genome shotgun (WGS) entry which is preliminary data.</text>
</comment>
<dbReference type="AlphaFoldDB" id="A0AA40JJE6"/>
<evidence type="ECO:0000313" key="1">
    <source>
        <dbReference type="EMBL" id="KGX17272.1"/>
    </source>
</evidence>
<evidence type="ECO:0000313" key="2">
    <source>
        <dbReference type="Proteomes" id="UP000030475"/>
    </source>
</evidence>
<accession>A0AA40JJE6</accession>